<comment type="function">
    <text evidence="11">Component of the F(0) channel, it forms part of the peripheral stalk, linking F(1) to F(0). The b'-subunit is a diverged and duplicated form of b found in plants and photosynthetic bacteria.</text>
</comment>
<comment type="caution">
    <text evidence="15">The sequence shown here is derived from an EMBL/GenBank/DDBJ whole genome shotgun (WGS) entry which is preliminary data.</text>
</comment>
<dbReference type="InterPro" id="IPR017707">
    <property type="entry name" value="Alt_ATP_synth_F0_bsu"/>
</dbReference>
<evidence type="ECO:0000256" key="10">
    <source>
        <dbReference type="ARBA" id="ARBA00025198"/>
    </source>
</evidence>
<keyword evidence="3 13" id="KW-0138">CF(0)</keyword>
<keyword evidence="7 13" id="KW-0406">Ion transport</keyword>
<evidence type="ECO:0000313" key="16">
    <source>
        <dbReference type="Proteomes" id="UP001500279"/>
    </source>
</evidence>
<dbReference type="CDD" id="cd06503">
    <property type="entry name" value="ATP-synt_Fo_b"/>
    <property type="match status" value="1"/>
</dbReference>
<keyword evidence="13" id="KW-1003">Cell membrane</keyword>
<proteinExistence type="inferred from homology"/>
<evidence type="ECO:0000313" key="15">
    <source>
        <dbReference type="EMBL" id="GAA0757387.1"/>
    </source>
</evidence>
<dbReference type="PANTHER" id="PTHR33445">
    <property type="entry name" value="ATP SYNTHASE SUBUNIT B', CHLOROPLASTIC"/>
    <property type="match status" value="1"/>
</dbReference>
<dbReference type="Pfam" id="PF00430">
    <property type="entry name" value="ATP-synt_B"/>
    <property type="match status" value="1"/>
</dbReference>
<keyword evidence="9 13" id="KW-0066">ATP synthesis</keyword>
<evidence type="ECO:0000256" key="4">
    <source>
        <dbReference type="ARBA" id="ARBA00022692"/>
    </source>
</evidence>
<sequence length="270" mass="28580">MLIDWFTVGAQALNFVILVALLKRFLYQPVLDAVDAREAQIAKQLADAKAIAQQAQAQQDSFAQKSAAFERERAELLAQARREADAEQARLIAAARQAADALSARRLDALHEQAATLEAELRDGASREVFAISRKVLAELASAELEALATRAFMQRLQALDAADRQALAAALAVPTAAPRLSSAFALPAAQRAEIQAALTETFGAVTALQFVVAPDLVCGLELVAGGQKLAWSIAQHLDGIAQVLTDLLARQQQGARPEAAGAVQAQGAA</sequence>
<evidence type="ECO:0000256" key="5">
    <source>
        <dbReference type="ARBA" id="ARBA00022781"/>
    </source>
</evidence>
<evidence type="ECO:0000256" key="13">
    <source>
        <dbReference type="HAMAP-Rule" id="MF_01398"/>
    </source>
</evidence>
<keyword evidence="16" id="KW-1185">Reference proteome</keyword>
<accession>A0ABN1K7L6</accession>
<evidence type="ECO:0000256" key="6">
    <source>
        <dbReference type="ARBA" id="ARBA00022989"/>
    </source>
</evidence>
<comment type="subcellular location">
    <subcellularLocation>
        <location evidence="13">Cell membrane</location>
        <topology evidence="13">Single-pass membrane protein</topology>
    </subcellularLocation>
    <subcellularLocation>
        <location evidence="12">Endomembrane system</location>
        <topology evidence="12">Single-pass membrane protein</topology>
    </subcellularLocation>
</comment>
<reference evidence="15 16" key="1">
    <citation type="journal article" date="2019" name="Int. J. Syst. Evol. Microbiol.">
        <title>The Global Catalogue of Microorganisms (GCM) 10K type strain sequencing project: providing services to taxonomists for standard genome sequencing and annotation.</title>
        <authorList>
            <consortium name="The Broad Institute Genomics Platform"/>
            <consortium name="The Broad Institute Genome Sequencing Center for Infectious Disease"/>
            <person name="Wu L."/>
            <person name="Ma J."/>
        </authorList>
    </citation>
    <scope>NUCLEOTIDE SEQUENCE [LARGE SCALE GENOMIC DNA]</scope>
    <source>
        <strain evidence="15 16">JCM 15503</strain>
    </source>
</reference>
<keyword evidence="5 13" id="KW-0375">Hydrogen ion transport</keyword>
<dbReference type="HAMAP" id="MF_01398">
    <property type="entry name" value="ATP_synth_b_bprime"/>
    <property type="match status" value="1"/>
</dbReference>
<keyword evidence="14" id="KW-0175">Coiled coil</keyword>
<dbReference type="NCBIfam" id="TIGR03321">
    <property type="entry name" value="alt_F1F0_F0_B"/>
    <property type="match status" value="1"/>
</dbReference>
<dbReference type="InterPro" id="IPR050059">
    <property type="entry name" value="ATP_synthase_B_chain"/>
</dbReference>
<dbReference type="Proteomes" id="UP001500279">
    <property type="component" value="Unassembled WGS sequence"/>
</dbReference>
<keyword evidence="8 13" id="KW-0472">Membrane</keyword>
<dbReference type="PANTHER" id="PTHR33445:SF2">
    <property type="entry name" value="ATP SYNTHASE SUBUNIT B', CHLOROPLASTIC"/>
    <property type="match status" value="1"/>
</dbReference>
<evidence type="ECO:0000256" key="9">
    <source>
        <dbReference type="ARBA" id="ARBA00023310"/>
    </source>
</evidence>
<dbReference type="EMBL" id="BAAAEW010000023">
    <property type="protein sequence ID" value="GAA0757387.1"/>
    <property type="molecule type" value="Genomic_DNA"/>
</dbReference>
<protein>
    <recommendedName>
        <fullName evidence="13">ATP synthase subunit b</fullName>
    </recommendedName>
    <alternativeName>
        <fullName evidence="13">ATP synthase F(0) sector subunit b</fullName>
    </alternativeName>
    <alternativeName>
        <fullName evidence="13">ATPase subunit I</fullName>
    </alternativeName>
    <alternativeName>
        <fullName evidence="13">F-type ATPase subunit b</fullName>
        <shortName evidence="13">F-ATPase subunit b</shortName>
    </alternativeName>
</protein>
<evidence type="ECO:0000256" key="11">
    <source>
        <dbReference type="ARBA" id="ARBA00025614"/>
    </source>
</evidence>
<name>A0ABN1K7L6_9BURK</name>
<feature type="coiled-coil region" evidence="14">
    <location>
        <begin position="77"/>
        <end position="127"/>
    </location>
</feature>
<dbReference type="RefSeq" id="WP_231011889.1">
    <property type="nucleotide sequence ID" value="NZ_BAAAEW010000023.1"/>
</dbReference>
<evidence type="ECO:0000256" key="3">
    <source>
        <dbReference type="ARBA" id="ARBA00022547"/>
    </source>
</evidence>
<evidence type="ECO:0000256" key="7">
    <source>
        <dbReference type="ARBA" id="ARBA00023065"/>
    </source>
</evidence>
<evidence type="ECO:0000256" key="1">
    <source>
        <dbReference type="ARBA" id="ARBA00005513"/>
    </source>
</evidence>
<gene>
    <name evidence="13" type="primary">atpF</name>
    <name evidence="15" type="ORF">GCM10009107_36970</name>
</gene>
<comment type="subunit">
    <text evidence="13">F-type ATPases have 2 components, F(1) - the catalytic core - and F(0) - the membrane proton channel. F(1) has five subunits: alpha(3), beta(3), gamma(1), delta(1), epsilon(1). F(0) has three main subunits: a(1), b(2) and c(10-14). The alpha and beta chains form an alternating ring which encloses part of the gamma chain. F(1) is attached to F(0) by a central stalk formed by the gamma and epsilon chains, while a peripheral stalk is formed by the delta and b chains.</text>
</comment>
<comment type="similarity">
    <text evidence="1 13">Belongs to the ATPase B chain family.</text>
</comment>
<evidence type="ECO:0000256" key="14">
    <source>
        <dbReference type="SAM" id="Coils"/>
    </source>
</evidence>
<comment type="function">
    <text evidence="10 13">F(1)F(0) ATP synthase produces ATP from ADP in the presence of a proton or sodium gradient. F-type ATPases consist of two structural domains, F(1) containing the extramembraneous catalytic core and F(0) containing the membrane proton channel, linked together by a central stalk and a peripheral stalk. During catalysis, ATP synthesis in the catalytic domain of F(1) is coupled via a rotary mechanism of the central stalk subunits to proton translocation.</text>
</comment>
<organism evidence="15 16">
    <name type="scientific">Ideonella azotifigens</name>
    <dbReference type="NCBI Taxonomy" id="513160"/>
    <lineage>
        <taxon>Bacteria</taxon>
        <taxon>Pseudomonadati</taxon>
        <taxon>Pseudomonadota</taxon>
        <taxon>Betaproteobacteria</taxon>
        <taxon>Burkholderiales</taxon>
        <taxon>Sphaerotilaceae</taxon>
        <taxon>Ideonella</taxon>
    </lineage>
</organism>
<evidence type="ECO:0000256" key="8">
    <source>
        <dbReference type="ARBA" id="ARBA00023136"/>
    </source>
</evidence>
<keyword evidence="2 13" id="KW-0813">Transport</keyword>
<keyword evidence="4 13" id="KW-0812">Transmembrane</keyword>
<dbReference type="InterPro" id="IPR002146">
    <property type="entry name" value="ATP_synth_b/b'su_bac/chlpt"/>
</dbReference>
<keyword evidence="6 13" id="KW-1133">Transmembrane helix</keyword>
<evidence type="ECO:0000256" key="12">
    <source>
        <dbReference type="ARBA" id="ARBA00037847"/>
    </source>
</evidence>
<evidence type="ECO:0000256" key="2">
    <source>
        <dbReference type="ARBA" id="ARBA00022448"/>
    </source>
</evidence>